<dbReference type="EMBL" id="BAABBV010000001">
    <property type="protein sequence ID" value="GAA4163452.1"/>
    <property type="molecule type" value="Genomic_DNA"/>
</dbReference>
<dbReference type="InterPro" id="IPR025758">
    <property type="entry name" value="Fic/DOC_N"/>
</dbReference>
<keyword evidence="3" id="KW-1185">Reference proteome</keyword>
<proteinExistence type="predicted"/>
<feature type="domain" description="Fido" evidence="1">
    <location>
        <begin position="115"/>
        <end position="259"/>
    </location>
</feature>
<dbReference type="InterPro" id="IPR040198">
    <property type="entry name" value="Fido_containing"/>
</dbReference>
<dbReference type="PANTHER" id="PTHR13504:SF35">
    <property type="entry name" value="PROTEIN ADENYLYLTRANSFERASE SOFIC"/>
    <property type="match status" value="1"/>
</dbReference>
<dbReference type="Proteomes" id="UP001415169">
    <property type="component" value="Unassembled WGS sequence"/>
</dbReference>
<gene>
    <name evidence="2" type="ORF">GCM10022286_23940</name>
</gene>
<dbReference type="Gene3D" id="1.10.3290.10">
    <property type="entry name" value="Fido-like domain"/>
    <property type="match status" value="1"/>
</dbReference>
<protein>
    <submittedName>
        <fullName evidence="2">Fic family protein</fullName>
    </submittedName>
</protein>
<dbReference type="PIRSF" id="PIRSF038925">
    <property type="entry name" value="AMP-prot_trans"/>
    <property type="match status" value="1"/>
</dbReference>
<evidence type="ECO:0000313" key="3">
    <source>
        <dbReference type="Proteomes" id="UP001415169"/>
    </source>
</evidence>
<dbReference type="SUPFAM" id="SSF46785">
    <property type="entry name" value="Winged helix' DNA-binding domain"/>
    <property type="match status" value="1"/>
</dbReference>
<dbReference type="InterPro" id="IPR026287">
    <property type="entry name" value="SoFic-like"/>
</dbReference>
<evidence type="ECO:0000313" key="2">
    <source>
        <dbReference type="EMBL" id="GAA4163452.1"/>
    </source>
</evidence>
<organism evidence="2 3">
    <name type="scientific">Gryllotalpicola daejeonensis</name>
    <dbReference type="NCBI Taxonomy" id="993087"/>
    <lineage>
        <taxon>Bacteria</taxon>
        <taxon>Bacillati</taxon>
        <taxon>Actinomycetota</taxon>
        <taxon>Actinomycetes</taxon>
        <taxon>Micrococcales</taxon>
        <taxon>Microbacteriaceae</taxon>
        <taxon>Gryllotalpicola</taxon>
    </lineage>
</organism>
<reference evidence="2" key="2">
    <citation type="submission" date="2023-12" db="EMBL/GenBank/DDBJ databases">
        <authorList>
            <person name="Sun Q."/>
            <person name="Inoue M."/>
        </authorList>
    </citation>
    <scope>NUCLEOTIDE SEQUENCE</scope>
    <source>
        <strain evidence="2">JCM 17590</strain>
    </source>
</reference>
<dbReference type="RefSeq" id="WP_344792021.1">
    <property type="nucleotide sequence ID" value="NZ_BAABBV010000001.1"/>
</dbReference>
<sequence length="373" mass="41744">MAWSPTEPYNQLPLLPPSVDVETRAVLKAAVEARAALAALDQASQRMPNPTVLINTIPLLEAQASSEIENIVTTTDQLFRYAQEEDEASDPATKETLRYRTALFAGWRAIQSRPLTVTTAVQVCTTIKQRQMDVRKLPGTLIANPATREAIYTPPTGEHTIRDKLSNWVEFVHAPLGLDPLVVMAIAHYQFEAIHPFEDGNGRTGRVMNMLLLVEAEILKLPILFLSRYIIENRDAYYALLLAVTAEQKWEEWVLFMLEGLRQTAQSTLRKIDAVTALQGDAAEAVRAITPGGANADLLSVLFEQPYVRIKNVVERCRVSRPTATNWLNALVDAGVLQDQRVGRDRLFINTRFLWVLTRDEGVAARESEPTLF</sequence>
<dbReference type="InterPro" id="IPR003812">
    <property type="entry name" value="Fido"/>
</dbReference>
<dbReference type="Pfam" id="PF13784">
    <property type="entry name" value="Fic_N"/>
    <property type="match status" value="1"/>
</dbReference>
<dbReference type="SUPFAM" id="SSF140931">
    <property type="entry name" value="Fic-like"/>
    <property type="match status" value="1"/>
</dbReference>
<dbReference type="InterPro" id="IPR036597">
    <property type="entry name" value="Fido-like_dom_sf"/>
</dbReference>
<dbReference type="PANTHER" id="PTHR13504">
    <property type="entry name" value="FIDO DOMAIN-CONTAINING PROTEIN DDB_G0283145"/>
    <property type="match status" value="1"/>
</dbReference>
<reference evidence="2" key="1">
    <citation type="journal article" date="2014" name="Int. J. Syst. Evol. Microbiol.">
        <title>Complete genome of a new Firmicutes species belonging to the dominant human colonic microbiota ('Ruminococcus bicirculans') reveals two chromosomes and a selective capacity to utilize plant glucans.</title>
        <authorList>
            <consortium name="NISC Comparative Sequencing Program"/>
            <person name="Wegmann U."/>
            <person name="Louis P."/>
            <person name="Goesmann A."/>
            <person name="Henrissat B."/>
            <person name="Duncan S.H."/>
            <person name="Flint H.J."/>
        </authorList>
    </citation>
    <scope>NUCLEOTIDE SEQUENCE</scope>
    <source>
        <strain evidence="2">JCM 17590</strain>
    </source>
</reference>
<dbReference type="InterPro" id="IPR036390">
    <property type="entry name" value="WH_DNA-bd_sf"/>
</dbReference>
<dbReference type="Gene3D" id="1.10.10.10">
    <property type="entry name" value="Winged helix-like DNA-binding domain superfamily/Winged helix DNA-binding domain"/>
    <property type="match status" value="1"/>
</dbReference>
<dbReference type="Pfam" id="PF21248">
    <property type="entry name" value="SoFic-like_C"/>
    <property type="match status" value="1"/>
</dbReference>
<dbReference type="InterPro" id="IPR036388">
    <property type="entry name" value="WH-like_DNA-bd_sf"/>
</dbReference>
<dbReference type="InterPro" id="IPR048770">
    <property type="entry name" value="SoFic-like_C"/>
</dbReference>
<name>A0ABP7ZLT0_9MICO</name>
<dbReference type="PROSITE" id="PS51459">
    <property type="entry name" value="FIDO"/>
    <property type="match status" value="1"/>
</dbReference>
<evidence type="ECO:0000259" key="1">
    <source>
        <dbReference type="PROSITE" id="PS51459"/>
    </source>
</evidence>
<dbReference type="Pfam" id="PF02661">
    <property type="entry name" value="Fic"/>
    <property type="match status" value="1"/>
</dbReference>
<accession>A0ABP7ZLT0</accession>
<comment type="caution">
    <text evidence="2">The sequence shown here is derived from an EMBL/GenBank/DDBJ whole genome shotgun (WGS) entry which is preliminary data.</text>
</comment>